<feature type="binding site" evidence="10">
    <location>
        <position position="170"/>
    </location>
    <ligand>
        <name>UDP-N-acetyl-alpha-D-glucosamine</name>
        <dbReference type="ChEBI" id="CHEBI:57705"/>
    </ligand>
</feature>
<keyword evidence="14" id="KW-1185">Reference proteome</keyword>
<keyword evidence="6 10" id="KW-0573">Peptidoglycan synthesis</keyword>
<organism evidence="13 14">
    <name type="scientific">Prosthecochloris vibrioformis</name>
    <name type="common">Chlorobium vibrioforme</name>
    <dbReference type="NCBI Taxonomy" id="1098"/>
    <lineage>
        <taxon>Bacteria</taxon>
        <taxon>Pseudomonadati</taxon>
        <taxon>Chlorobiota</taxon>
        <taxon>Chlorobiia</taxon>
        <taxon>Chlorobiales</taxon>
        <taxon>Chlorobiaceae</taxon>
        <taxon>Prosthecochloris</taxon>
    </lineage>
</organism>
<evidence type="ECO:0000256" key="10">
    <source>
        <dbReference type="HAMAP-Rule" id="MF_00033"/>
    </source>
</evidence>
<dbReference type="PANTHER" id="PTHR21015:SF22">
    <property type="entry name" value="GLYCOSYLTRANSFERASE"/>
    <property type="match status" value="1"/>
</dbReference>
<evidence type="ECO:0000256" key="4">
    <source>
        <dbReference type="ARBA" id="ARBA00022679"/>
    </source>
</evidence>
<dbReference type="GO" id="GO:0005975">
    <property type="term" value="P:carbohydrate metabolic process"/>
    <property type="evidence" value="ECO:0007669"/>
    <property type="project" value="InterPro"/>
</dbReference>
<evidence type="ECO:0000256" key="5">
    <source>
        <dbReference type="ARBA" id="ARBA00022960"/>
    </source>
</evidence>
<comment type="caution">
    <text evidence="10">Lacks conserved residue(s) required for the propagation of feature annotation.</text>
</comment>
<feature type="binding site" evidence="10">
    <location>
        <begin position="10"/>
        <end position="12"/>
    </location>
    <ligand>
        <name>UDP-N-acetyl-alpha-D-glucosamine</name>
        <dbReference type="ChEBI" id="CHEBI:57705"/>
    </ligand>
</feature>
<keyword evidence="7 10" id="KW-0472">Membrane</keyword>
<keyword evidence="4 10" id="KW-0808">Transferase</keyword>
<keyword evidence="5 10" id="KW-0133">Cell shape</keyword>
<evidence type="ECO:0000256" key="3">
    <source>
        <dbReference type="ARBA" id="ARBA00022676"/>
    </source>
</evidence>
<feature type="binding site" evidence="10">
    <location>
        <position position="128"/>
    </location>
    <ligand>
        <name>UDP-N-acetyl-alpha-D-glucosamine</name>
        <dbReference type="ChEBI" id="CHEBI:57705"/>
    </ligand>
</feature>
<gene>
    <name evidence="10 13" type="primary">murG</name>
    <name evidence="13" type="ORF">FGF68_00370</name>
</gene>
<sequence length="365" mass="39400">MKVLFAGGGTGGHLYPGIAMADALRERWPGTEVSFAGTERGIEATEVPRHGYRLHLLRVRGLKRGFSLLDIAANLQVVAEFLGAMQHALQLVRSEKPDVVVGTGGFVSAPVLAAAIMLRKKTLLQEQNAFPGLTTRLLGRFASEVHLSFQESRRFFRRKEGIYVTGNPSRSFPEVDRAEARRAFGLDSARPTLLVFGGSRGARSINNAVRSWLADGELDVNLIWQTGSLDYPVLQKEFSSSGCMWIGPYIDNMRMAYGAADLVLCRAGASTLAELCNLGKPAVLIPYPFAAANHQYFNAEALAGEGAALCISDADVALSSTRTSVFSLLRDEEALRGMAQRSLARGNPAATDILAGRIGRLATMS</sequence>
<reference evidence="13 14" key="1">
    <citation type="submission" date="2019-05" db="EMBL/GenBank/DDBJ databases">
        <title>Draft Whole-Genome sequence of the green sulfur bacterium Prosthecochloris vibrioformis DSM 260.</title>
        <authorList>
            <person name="Meyer T.E."/>
            <person name="Kyndt J.A."/>
        </authorList>
    </citation>
    <scope>NUCLEOTIDE SEQUENCE [LARGE SCALE GENOMIC DNA]</scope>
    <source>
        <strain evidence="13 14">DSM 260</strain>
    </source>
</reference>
<dbReference type="EMBL" id="VDCI01000001">
    <property type="protein sequence ID" value="TNJ37675.1"/>
    <property type="molecule type" value="Genomic_DNA"/>
</dbReference>
<keyword evidence="8 10" id="KW-0131">Cell cycle</keyword>
<dbReference type="GO" id="GO:0009252">
    <property type="term" value="P:peptidoglycan biosynthetic process"/>
    <property type="evidence" value="ECO:0007669"/>
    <property type="project" value="UniProtKB-UniRule"/>
</dbReference>
<feature type="binding site" evidence="10">
    <location>
        <position position="199"/>
    </location>
    <ligand>
        <name>UDP-N-acetyl-alpha-D-glucosamine</name>
        <dbReference type="ChEBI" id="CHEBI:57705"/>
    </ligand>
</feature>
<evidence type="ECO:0000256" key="1">
    <source>
        <dbReference type="ARBA" id="ARBA00022475"/>
    </source>
</evidence>
<evidence type="ECO:0000313" key="14">
    <source>
        <dbReference type="Proteomes" id="UP000309544"/>
    </source>
</evidence>
<dbReference type="GO" id="GO:0051301">
    <property type="term" value="P:cell division"/>
    <property type="evidence" value="ECO:0007669"/>
    <property type="project" value="UniProtKB-KW"/>
</dbReference>
<keyword evidence="3 10" id="KW-0328">Glycosyltransferase</keyword>
<evidence type="ECO:0000256" key="7">
    <source>
        <dbReference type="ARBA" id="ARBA00023136"/>
    </source>
</evidence>
<dbReference type="GO" id="GO:0005886">
    <property type="term" value="C:plasma membrane"/>
    <property type="evidence" value="ECO:0007669"/>
    <property type="project" value="UniProtKB-SubCell"/>
</dbReference>
<evidence type="ECO:0000256" key="8">
    <source>
        <dbReference type="ARBA" id="ARBA00023306"/>
    </source>
</evidence>
<evidence type="ECO:0000256" key="6">
    <source>
        <dbReference type="ARBA" id="ARBA00022984"/>
    </source>
</evidence>
<dbReference type="GO" id="GO:0050511">
    <property type="term" value="F:undecaprenyldiphospho-muramoylpentapeptide beta-N-acetylglucosaminyltransferase activity"/>
    <property type="evidence" value="ECO:0007669"/>
    <property type="project" value="UniProtKB-UniRule"/>
</dbReference>
<dbReference type="PANTHER" id="PTHR21015">
    <property type="entry name" value="UDP-N-ACETYLGLUCOSAMINE--N-ACETYLMURAMYL-(PENTAPEPTIDE) PYROPHOSPHORYL-UNDECAPRENOL N-ACETYLGLUCOSAMINE TRANSFERASE 1"/>
    <property type="match status" value="1"/>
</dbReference>
<comment type="pathway">
    <text evidence="10">Cell wall biogenesis; peptidoglycan biosynthesis.</text>
</comment>
<evidence type="ECO:0000256" key="2">
    <source>
        <dbReference type="ARBA" id="ARBA00022618"/>
    </source>
</evidence>
<comment type="catalytic activity">
    <reaction evidence="10">
        <text>di-trans,octa-cis-undecaprenyl diphospho-N-acetyl-alpha-D-muramoyl-L-alanyl-D-glutamyl-meso-2,6-diaminopimeloyl-D-alanyl-D-alanine + UDP-N-acetyl-alpha-D-glucosamine = di-trans,octa-cis-undecaprenyl diphospho-[N-acetyl-alpha-D-glucosaminyl-(1-&gt;4)]-N-acetyl-alpha-D-muramoyl-L-alanyl-D-glutamyl-meso-2,6-diaminopimeloyl-D-alanyl-D-alanine + UDP + H(+)</text>
        <dbReference type="Rhea" id="RHEA:31227"/>
        <dbReference type="ChEBI" id="CHEBI:15378"/>
        <dbReference type="ChEBI" id="CHEBI:57705"/>
        <dbReference type="ChEBI" id="CHEBI:58223"/>
        <dbReference type="ChEBI" id="CHEBI:61387"/>
        <dbReference type="ChEBI" id="CHEBI:61388"/>
        <dbReference type="EC" id="2.4.1.227"/>
    </reaction>
</comment>
<dbReference type="CDD" id="cd03785">
    <property type="entry name" value="GT28_MurG"/>
    <property type="match status" value="1"/>
</dbReference>
<comment type="caution">
    <text evidence="13">The sequence shown here is derived from an EMBL/GenBank/DDBJ whole genome shotgun (WGS) entry which is preliminary data.</text>
</comment>
<dbReference type="GO" id="GO:0008360">
    <property type="term" value="P:regulation of cell shape"/>
    <property type="evidence" value="ECO:0007669"/>
    <property type="project" value="UniProtKB-KW"/>
</dbReference>
<feature type="domain" description="Glycosyltransferase family 28 N-terminal" evidence="11">
    <location>
        <begin position="3"/>
        <end position="146"/>
    </location>
</feature>
<evidence type="ECO:0000313" key="13">
    <source>
        <dbReference type="EMBL" id="TNJ37675.1"/>
    </source>
</evidence>
<dbReference type="InterPro" id="IPR007235">
    <property type="entry name" value="Glyco_trans_28_C"/>
</dbReference>
<dbReference type="InterPro" id="IPR006009">
    <property type="entry name" value="GlcNAc_MurG"/>
</dbReference>
<dbReference type="InterPro" id="IPR004276">
    <property type="entry name" value="GlycoTrans_28_N"/>
</dbReference>
<comment type="similarity">
    <text evidence="10">Belongs to the glycosyltransferase 28 family. MurG subfamily.</text>
</comment>
<dbReference type="Pfam" id="PF04101">
    <property type="entry name" value="Glyco_tran_28_C"/>
    <property type="match status" value="1"/>
</dbReference>
<evidence type="ECO:0000259" key="11">
    <source>
        <dbReference type="Pfam" id="PF03033"/>
    </source>
</evidence>
<keyword evidence="2 10" id="KW-0132">Cell division</keyword>
<accession>A0A5C4S2W0</accession>
<keyword evidence="1 10" id="KW-1003">Cell membrane</keyword>
<dbReference type="GO" id="GO:0051991">
    <property type="term" value="F:UDP-N-acetyl-D-glucosamine:N-acetylmuramoyl-L-alanyl-D-glutamyl-meso-2,6-diaminopimelyl-D-alanyl-D-alanine-diphosphoundecaprenol 4-beta-N-acetylglucosaminlytransferase activity"/>
    <property type="evidence" value="ECO:0007669"/>
    <property type="project" value="RHEA"/>
</dbReference>
<dbReference type="NCBIfam" id="TIGR01133">
    <property type="entry name" value="murG"/>
    <property type="match status" value="1"/>
</dbReference>
<name>A0A5C4S2W0_PROVB</name>
<feature type="binding site" evidence="10">
    <location>
        <position position="295"/>
    </location>
    <ligand>
        <name>UDP-N-acetyl-alpha-D-glucosamine</name>
        <dbReference type="ChEBI" id="CHEBI:57705"/>
    </ligand>
</feature>
<dbReference type="AlphaFoldDB" id="A0A5C4S2W0"/>
<dbReference type="GO" id="GO:0071555">
    <property type="term" value="P:cell wall organization"/>
    <property type="evidence" value="ECO:0007669"/>
    <property type="project" value="UniProtKB-KW"/>
</dbReference>
<comment type="function">
    <text evidence="10">Cell wall formation. Catalyzes the transfer of a GlcNAc subunit on undecaprenyl-pyrophosphoryl-MurNAc-pentapeptide (lipid intermediate I) to form undecaprenyl-pyrophosphoryl-MurNAc-(pentapeptide)GlcNAc (lipid intermediate II).</text>
</comment>
<dbReference type="SUPFAM" id="SSF53756">
    <property type="entry name" value="UDP-Glycosyltransferase/glycogen phosphorylase"/>
    <property type="match status" value="1"/>
</dbReference>
<dbReference type="RefSeq" id="WP_139625995.1">
    <property type="nucleotide sequence ID" value="NZ_VDCI01000001.1"/>
</dbReference>
<dbReference type="UniPathway" id="UPA00219"/>
<keyword evidence="9 10" id="KW-0961">Cell wall biogenesis/degradation</keyword>
<protein>
    <recommendedName>
        <fullName evidence="10">UDP-N-acetylglucosamine--N-acetylmuramyl-(pentapeptide) pyrophosphoryl-undecaprenol N-acetylglucosamine transferase</fullName>
        <ecNumber evidence="10">2.4.1.227</ecNumber>
    </recommendedName>
    <alternativeName>
        <fullName evidence="10">Undecaprenyl-PP-MurNAc-pentapeptide-UDPGlcNAc GlcNAc transferase</fullName>
    </alternativeName>
</protein>
<comment type="subcellular location">
    <subcellularLocation>
        <location evidence="10">Cell membrane</location>
        <topology evidence="10">Peripheral membrane protein</topology>
        <orientation evidence="10">Cytoplasmic side</orientation>
    </subcellularLocation>
</comment>
<proteinExistence type="inferred from homology"/>
<dbReference type="Pfam" id="PF03033">
    <property type="entry name" value="Glyco_transf_28"/>
    <property type="match status" value="1"/>
</dbReference>
<dbReference type="HAMAP" id="MF_00033">
    <property type="entry name" value="MurG"/>
    <property type="match status" value="1"/>
</dbReference>
<dbReference type="EC" id="2.4.1.227" evidence="10"/>
<feature type="domain" description="Glycosyl transferase family 28 C-terminal" evidence="12">
    <location>
        <begin position="192"/>
        <end position="342"/>
    </location>
</feature>
<evidence type="ECO:0000259" key="12">
    <source>
        <dbReference type="Pfam" id="PF04101"/>
    </source>
</evidence>
<evidence type="ECO:0000256" key="9">
    <source>
        <dbReference type="ARBA" id="ARBA00023316"/>
    </source>
</evidence>
<feature type="binding site" evidence="10">
    <location>
        <position position="250"/>
    </location>
    <ligand>
        <name>UDP-N-acetyl-alpha-D-glucosamine</name>
        <dbReference type="ChEBI" id="CHEBI:57705"/>
    </ligand>
</feature>
<dbReference type="Proteomes" id="UP000309544">
    <property type="component" value="Unassembled WGS sequence"/>
</dbReference>
<dbReference type="Gene3D" id="3.40.50.2000">
    <property type="entry name" value="Glycogen Phosphorylase B"/>
    <property type="match status" value="2"/>
</dbReference>